<dbReference type="OrthoDB" id="1732682at2759"/>
<reference evidence="12" key="1">
    <citation type="submission" date="2025-08" db="UniProtKB">
        <authorList>
            <consortium name="RefSeq"/>
        </authorList>
    </citation>
    <scope>IDENTIFICATION</scope>
    <source>
        <strain evidence="12">Airmid</strain>
    </source>
</reference>
<evidence type="ECO:0000256" key="1">
    <source>
        <dbReference type="ARBA" id="ARBA00001933"/>
    </source>
</evidence>
<protein>
    <recommendedName>
        <fullName evidence="8">alanine transaminase</fullName>
        <ecNumber evidence="8">2.6.1.2</ecNumber>
    </recommendedName>
</protein>
<comment type="similarity">
    <text evidence="7">Belongs to the class-I pyridoxal-phosphate-dependent aminotransferase family. Alanine aminotransferase subfamily.</text>
</comment>
<comment type="catalytic activity">
    <reaction evidence="9">
        <text>L-alanine + 2-oxoglutarate = pyruvate + L-glutamate</text>
        <dbReference type="Rhea" id="RHEA:19453"/>
        <dbReference type="ChEBI" id="CHEBI:15361"/>
        <dbReference type="ChEBI" id="CHEBI:16810"/>
        <dbReference type="ChEBI" id="CHEBI:29985"/>
        <dbReference type="ChEBI" id="CHEBI:57972"/>
        <dbReference type="EC" id="2.6.1.2"/>
    </reaction>
</comment>
<dbReference type="GO" id="GO:0042853">
    <property type="term" value="P:L-alanine catabolic process"/>
    <property type="evidence" value="ECO:0007669"/>
    <property type="project" value="UniProtKB-UniPathway"/>
</dbReference>
<dbReference type="UniPathway" id="UPA00528">
    <property type="reaction ID" value="UER00586"/>
</dbReference>
<evidence type="ECO:0000256" key="4">
    <source>
        <dbReference type="ARBA" id="ARBA00022679"/>
    </source>
</evidence>
<dbReference type="InterPro" id="IPR004839">
    <property type="entry name" value="Aminotransferase_I/II_large"/>
</dbReference>
<proteinExistence type="inferred from homology"/>
<sequence length="512" mass="57962">MNSTRHYGRLFHLSRNINYSQQQQQRSIAIQRNNCCRHTITLDNINDNVKRLEYAVRGPLVIRAGVIENELRQSSNHHTKPFNEVIRANIGDCHAMGQRPLTFLRQVLACASDDSLLNYPNYPDDVKERTRLILKYCGGQSVGAYSDSTGVEIIRKHCAEYISNRDGIESEWRDIVLTTGASEGIRSVLALINTISTDTLPSGVMIPIPQYPLYSATITEYGMYPINYYLDEDNQWSLNIDELKRSLNEAKGKCKPKAIVVINPGNPTGSVLTKKNIEDIIHFAKENKILIIADEVYQHNIWDGEFFSFKKILNELNEDIELASVMSASKGYMGECGLRGGYCELVNFDQSVKAMFYKMLSARLCSSILGQIALDCIVKPPDVNGESYEQYQREKSDVLESLKYRAKLVADTFNEIPGIKSNKVAGAMYAFPQIDLPKKAQEKAAELGQKPDFFYAMNLLETTGICVVPGSGFGQIPGTYHFRTTILPQNEKLETMMKKFKEFHQNFMKQYS</sequence>
<comment type="subunit">
    <text evidence="2">Homodimer.</text>
</comment>
<evidence type="ECO:0000256" key="6">
    <source>
        <dbReference type="ARBA" id="ARBA00025708"/>
    </source>
</evidence>
<dbReference type="PANTHER" id="PTHR11751:SF29">
    <property type="entry name" value="ALANINE TRANSAMINASE"/>
    <property type="match status" value="1"/>
</dbReference>
<comment type="cofactor">
    <cofactor evidence="1">
        <name>pyridoxal 5'-phosphate</name>
        <dbReference type="ChEBI" id="CHEBI:597326"/>
    </cofactor>
</comment>
<dbReference type="InterPro" id="IPR015424">
    <property type="entry name" value="PyrdxlP-dep_Trfase"/>
</dbReference>
<dbReference type="FunFam" id="3.90.1150.10:FF:000010">
    <property type="entry name" value="Alanine aminotransferase 2"/>
    <property type="match status" value="1"/>
</dbReference>
<evidence type="ECO:0000256" key="2">
    <source>
        <dbReference type="ARBA" id="ARBA00011738"/>
    </source>
</evidence>
<evidence type="ECO:0000256" key="3">
    <source>
        <dbReference type="ARBA" id="ARBA00022576"/>
    </source>
</evidence>
<keyword evidence="5" id="KW-0663">Pyridoxal phosphate</keyword>
<dbReference type="PANTHER" id="PTHR11751">
    <property type="entry name" value="ALANINE AMINOTRANSFERASE"/>
    <property type="match status" value="1"/>
</dbReference>
<name>A0A6P6YIM7_DERPT</name>
<dbReference type="EC" id="2.6.1.2" evidence="8"/>
<keyword evidence="3" id="KW-0032">Aminotransferase</keyword>
<evidence type="ECO:0000259" key="10">
    <source>
        <dbReference type="Pfam" id="PF00155"/>
    </source>
</evidence>
<organism evidence="11 12">
    <name type="scientific">Dermatophagoides pteronyssinus</name>
    <name type="common">European house dust mite</name>
    <dbReference type="NCBI Taxonomy" id="6956"/>
    <lineage>
        <taxon>Eukaryota</taxon>
        <taxon>Metazoa</taxon>
        <taxon>Ecdysozoa</taxon>
        <taxon>Arthropoda</taxon>
        <taxon>Chelicerata</taxon>
        <taxon>Arachnida</taxon>
        <taxon>Acari</taxon>
        <taxon>Acariformes</taxon>
        <taxon>Sarcoptiformes</taxon>
        <taxon>Astigmata</taxon>
        <taxon>Psoroptidia</taxon>
        <taxon>Analgoidea</taxon>
        <taxon>Pyroglyphidae</taxon>
        <taxon>Dermatophagoidinae</taxon>
        <taxon>Dermatophagoides</taxon>
    </lineage>
</organism>
<evidence type="ECO:0000256" key="8">
    <source>
        <dbReference type="ARBA" id="ARBA00026106"/>
    </source>
</evidence>
<evidence type="ECO:0000256" key="7">
    <source>
        <dbReference type="ARBA" id="ARBA00025785"/>
    </source>
</evidence>
<dbReference type="Proteomes" id="UP000515146">
    <property type="component" value="Unplaced"/>
</dbReference>
<dbReference type="CDD" id="cd00609">
    <property type="entry name" value="AAT_like"/>
    <property type="match status" value="1"/>
</dbReference>
<dbReference type="InterPro" id="IPR015422">
    <property type="entry name" value="PyrdxlP-dep_Trfase_small"/>
</dbReference>
<dbReference type="KEGG" id="dpte:113798708"/>
<evidence type="ECO:0000256" key="9">
    <source>
        <dbReference type="ARBA" id="ARBA00047412"/>
    </source>
</evidence>
<evidence type="ECO:0000256" key="5">
    <source>
        <dbReference type="ARBA" id="ARBA00022898"/>
    </source>
</evidence>
<dbReference type="Gene3D" id="1.10.287.1970">
    <property type="match status" value="1"/>
</dbReference>
<dbReference type="GO" id="GO:0004021">
    <property type="term" value="F:L-alanine:2-oxoglutarate aminotransferase activity"/>
    <property type="evidence" value="ECO:0007669"/>
    <property type="project" value="UniProtKB-EC"/>
</dbReference>
<dbReference type="SUPFAM" id="SSF53383">
    <property type="entry name" value="PLP-dependent transferases"/>
    <property type="match status" value="1"/>
</dbReference>
<dbReference type="Pfam" id="PF00155">
    <property type="entry name" value="Aminotran_1_2"/>
    <property type="match status" value="1"/>
</dbReference>
<evidence type="ECO:0000313" key="12">
    <source>
        <dbReference type="RefSeq" id="XP_027205077.1"/>
    </source>
</evidence>
<accession>A0A6P6YIM7</accession>
<dbReference type="InterPro" id="IPR015421">
    <property type="entry name" value="PyrdxlP-dep_Trfase_major"/>
</dbReference>
<feature type="domain" description="Aminotransferase class I/classII large" evidence="10">
    <location>
        <begin position="139"/>
        <end position="497"/>
    </location>
</feature>
<evidence type="ECO:0000313" key="11">
    <source>
        <dbReference type="Proteomes" id="UP000515146"/>
    </source>
</evidence>
<dbReference type="FunFam" id="3.40.640.10:FF:000012">
    <property type="entry name" value="alanine aminotransferase 2"/>
    <property type="match status" value="1"/>
</dbReference>
<dbReference type="InterPro" id="IPR045088">
    <property type="entry name" value="ALAT1/2-like"/>
</dbReference>
<keyword evidence="11" id="KW-1185">Reference proteome</keyword>
<comment type="pathway">
    <text evidence="6">Amino-acid degradation; L-alanine degradation via transaminase pathway; pyruvate from L-alanine: step 1/1.</text>
</comment>
<dbReference type="InParanoid" id="A0A6P6YIM7"/>
<keyword evidence="4" id="KW-0808">Transferase</keyword>
<dbReference type="AlphaFoldDB" id="A0A6P6YIM7"/>
<dbReference type="RefSeq" id="XP_027205077.1">
    <property type="nucleotide sequence ID" value="XM_027349276.1"/>
</dbReference>
<dbReference type="FunCoup" id="A0A6P6YIM7">
    <property type="interactions" value="417"/>
</dbReference>
<dbReference type="Gene3D" id="3.40.640.10">
    <property type="entry name" value="Type I PLP-dependent aspartate aminotransferase-like (Major domain)"/>
    <property type="match status" value="1"/>
</dbReference>
<gene>
    <name evidence="12" type="primary">LOC113798708</name>
</gene>
<dbReference type="GO" id="GO:0030170">
    <property type="term" value="F:pyridoxal phosphate binding"/>
    <property type="evidence" value="ECO:0007669"/>
    <property type="project" value="InterPro"/>
</dbReference>
<dbReference type="Gene3D" id="3.90.1150.10">
    <property type="entry name" value="Aspartate Aminotransferase, domain 1"/>
    <property type="match status" value="1"/>
</dbReference>
<dbReference type="OMA" id="FGFECPP"/>